<evidence type="ECO:0000313" key="3">
    <source>
        <dbReference type="Proteomes" id="UP000094472"/>
    </source>
</evidence>
<dbReference type="InterPro" id="IPR019201">
    <property type="entry name" value="DUF2065"/>
</dbReference>
<dbReference type="EMBL" id="LPWF01000012">
    <property type="protein sequence ID" value="ODS00653.1"/>
    <property type="molecule type" value="Genomic_DNA"/>
</dbReference>
<dbReference type="STRING" id="1774969.AUC69_07660"/>
<keyword evidence="1" id="KW-0812">Transmembrane</keyword>
<reference evidence="2 3" key="1">
    <citation type="journal article" date="2016" name="Environ. Microbiol.">
        <title>New Methyloceanibacter diversity from North Sea sediments includes methanotroph containing solely the soluble methane monooxygenase.</title>
        <authorList>
            <person name="Vekeman B."/>
            <person name="Kerckhof F.M."/>
            <person name="Cremers G."/>
            <person name="de Vos P."/>
            <person name="Vandamme P."/>
            <person name="Boon N."/>
            <person name="Op den Camp H.J."/>
            <person name="Heylen K."/>
        </authorList>
    </citation>
    <scope>NUCLEOTIDE SEQUENCE [LARGE SCALE GENOMIC DNA]</scope>
    <source>
        <strain evidence="2 3">R-67175</strain>
    </source>
</reference>
<accession>A0A1E3W4C9</accession>
<dbReference type="OrthoDB" id="9815199at2"/>
<comment type="caution">
    <text evidence="2">The sequence shown here is derived from an EMBL/GenBank/DDBJ whole genome shotgun (WGS) entry which is preliminary data.</text>
</comment>
<dbReference type="PANTHER" id="PTHR38602">
    <property type="entry name" value="INNER MEMBRANE PROTEIN-RELATED"/>
    <property type="match status" value="1"/>
</dbReference>
<dbReference type="Pfam" id="PF09838">
    <property type="entry name" value="DUF2065"/>
    <property type="match status" value="1"/>
</dbReference>
<keyword evidence="1" id="KW-1133">Transmembrane helix</keyword>
<sequence>MDDLAVAIGLVLVIEGLLWALAPGVGRKLLAATAEVPESSLRLVGAFAVAAGVFLVWMIRG</sequence>
<proteinExistence type="predicted"/>
<evidence type="ECO:0000313" key="2">
    <source>
        <dbReference type="EMBL" id="ODS00653.1"/>
    </source>
</evidence>
<dbReference type="PANTHER" id="PTHR38602:SF1">
    <property type="entry name" value="INNER MEMBRANE PROTEIN"/>
    <property type="match status" value="1"/>
</dbReference>
<dbReference type="AlphaFoldDB" id="A0A1E3W4C9"/>
<evidence type="ECO:0008006" key="4">
    <source>
        <dbReference type="Google" id="ProtNLM"/>
    </source>
</evidence>
<keyword evidence="3" id="KW-1185">Reference proteome</keyword>
<feature type="transmembrane region" description="Helical" evidence="1">
    <location>
        <begin position="41"/>
        <end position="59"/>
    </location>
</feature>
<protein>
    <recommendedName>
        <fullName evidence="4">Ubiquitin-binding protein</fullName>
    </recommendedName>
</protein>
<organism evidence="2 3">
    <name type="scientific">Methyloceanibacter superfactus</name>
    <dbReference type="NCBI Taxonomy" id="1774969"/>
    <lineage>
        <taxon>Bacteria</taxon>
        <taxon>Pseudomonadati</taxon>
        <taxon>Pseudomonadota</taxon>
        <taxon>Alphaproteobacteria</taxon>
        <taxon>Hyphomicrobiales</taxon>
        <taxon>Hyphomicrobiaceae</taxon>
        <taxon>Methyloceanibacter</taxon>
    </lineage>
</organism>
<evidence type="ECO:0000256" key="1">
    <source>
        <dbReference type="SAM" id="Phobius"/>
    </source>
</evidence>
<dbReference type="RefSeq" id="WP_069440962.1">
    <property type="nucleotide sequence ID" value="NZ_LPWF01000012.1"/>
</dbReference>
<gene>
    <name evidence="2" type="ORF">AUC69_07660</name>
</gene>
<keyword evidence="1" id="KW-0472">Membrane</keyword>
<name>A0A1E3W4C9_9HYPH</name>
<dbReference type="Proteomes" id="UP000094472">
    <property type="component" value="Unassembled WGS sequence"/>
</dbReference>